<dbReference type="STRING" id="1817824.A2751_03310"/>
<dbReference type="EMBL" id="MFEK01000014">
    <property type="protein sequence ID" value="OGE78162.1"/>
    <property type="molecule type" value="Genomic_DNA"/>
</dbReference>
<organism evidence="1 2">
    <name type="scientific">Candidatus Doudnabacteria bacterium RIFCSPHIGHO2_01_FULL_46_14</name>
    <dbReference type="NCBI Taxonomy" id="1817824"/>
    <lineage>
        <taxon>Bacteria</taxon>
        <taxon>Candidatus Doudnaibacteriota</taxon>
    </lineage>
</organism>
<sequence>MPERGESFLEQFKKERREISEQGHAAIRKQQREALDAHKKQILERQQQMGGLITKLYETVYEHANANHAELIDALVKEHHEKFGPLDSADSENL</sequence>
<evidence type="ECO:0000313" key="1">
    <source>
        <dbReference type="EMBL" id="OGE78162.1"/>
    </source>
</evidence>
<gene>
    <name evidence="1" type="ORF">A2751_03310</name>
</gene>
<evidence type="ECO:0000313" key="2">
    <source>
        <dbReference type="Proteomes" id="UP000176864"/>
    </source>
</evidence>
<comment type="caution">
    <text evidence="1">The sequence shown here is derived from an EMBL/GenBank/DDBJ whole genome shotgun (WGS) entry which is preliminary data.</text>
</comment>
<dbReference type="AlphaFoldDB" id="A0A1F5NKX8"/>
<reference evidence="1 2" key="1">
    <citation type="journal article" date="2016" name="Nat. Commun.">
        <title>Thousands of microbial genomes shed light on interconnected biogeochemical processes in an aquifer system.</title>
        <authorList>
            <person name="Anantharaman K."/>
            <person name="Brown C.T."/>
            <person name="Hug L.A."/>
            <person name="Sharon I."/>
            <person name="Castelle C.J."/>
            <person name="Probst A.J."/>
            <person name="Thomas B.C."/>
            <person name="Singh A."/>
            <person name="Wilkins M.J."/>
            <person name="Karaoz U."/>
            <person name="Brodie E.L."/>
            <person name="Williams K.H."/>
            <person name="Hubbard S.S."/>
            <person name="Banfield J.F."/>
        </authorList>
    </citation>
    <scope>NUCLEOTIDE SEQUENCE [LARGE SCALE GENOMIC DNA]</scope>
</reference>
<proteinExistence type="predicted"/>
<dbReference type="Proteomes" id="UP000176864">
    <property type="component" value="Unassembled WGS sequence"/>
</dbReference>
<accession>A0A1F5NKX8</accession>
<name>A0A1F5NKX8_9BACT</name>
<protein>
    <submittedName>
        <fullName evidence="1">Uncharacterized protein</fullName>
    </submittedName>
</protein>